<keyword evidence="1" id="KW-0812">Transmembrane</keyword>
<organism evidence="3 4">
    <name type="scientific">Candidatus Vagococcus giribetii</name>
    <dbReference type="NCBI Taxonomy" id="2230876"/>
    <lineage>
        <taxon>Bacteria</taxon>
        <taxon>Bacillati</taxon>
        <taxon>Bacillota</taxon>
        <taxon>Bacilli</taxon>
        <taxon>Lactobacillales</taxon>
        <taxon>Enterococcaceae</taxon>
        <taxon>Vagococcus</taxon>
    </lineage>
</organism>
<sequence length="159" mass="18302">MNRKYNRQLKIISLVLILTIVLISIVLIQSASPMRKAKKQGIKVSEEVAGITQVEDFYWFTREKTYFTVVGYNDKSEEKVVFLPQDGEEAVVMNAKDGVDDNEAIQKVLDLKENRKIKKISLGLYQEKPVWEVVAESHEKQTNYYLVDFKTGDIVNKIS</sequence>
<keyword evidence="1" id="KW-0472">Membrane</keyword>
<dbReference type="Pfam" id="PF17881">
    <property type="entry name" value="TseB"/>
    <property type="match status" value="1"/>
</dbReference>
<name>A0ABS3HVU7_9ENTE</name>
<dbReference type="RefSeq" id="WP_206967089.1">
    <property type="nucleotide sequence ID" value="NZ_JAFLVX010000022.1"/>
</dbReference>
<dbReference type="Proteomes" id="UP000664857">
    <property type="component" value="Unassembled WGS sequence"/>
</dbReference>
<feature type="domain" description="Cell wall elongation regulator TseB-like" evidence="2">
    <location>
        <begin position="43"/>
        <end position="84"/>
    </location>
</feature>
<comment type="caution">
    <text evidence="3">The sequence shown here is derived from an EMBL/GenBank/DDBJ whole genome shotgun (WGS) entry which is preliminary data.</text>
</comment>
<evidence type="ECO:0000313" key="3">
    <source>
        <dbReference type="EMBL" id="MBO0477273.1"/>
    </source>
</evidence>
<dbReference type="InterPro" id="IPR041401">
    <property type="entry name" value="TseB-like_dom"/>
</dbReference>
<reference evidence="3 4" key="1">
    <citation type="submission" date="2021-03" db="EMBL/GenBank/DDBJ databases">
        <title>Enterococcal diversity collection.</title>
        <authorList>
            <person name="Gilmore M.S."/>
            <person name="Schwartzman J."/>
            <person name="Van Tyne D."/>
            <person name="Martin M."/>
            <person name="Earl A.M."/>
            <person name="Manson A.L."/>
            <person name="Straub T."/>
            <person name="Salamzade R."/>
            <person name="Saavedra J."/>
            <person name="Lebreton F."/>
            <person name="Prichula J."/>
            <person name="Schaufler K."/>
            <person name="Gaca A."/>
            <person name="Sgardioli B."/>
            <person name="Wagenaar J."/>
            <person name="Strong T."/>
        </authorList>
    </citation>
    <scope>NUCLEOTIDE SEQUENCE [LARGE SCALE GENOMIC DNA]</scope>
    <source>
        <strain evidence="3 4">DIV0080</strain>
    </source>
</reference>
<protein>
    <submittedName>
        <fullName evidence="3">DUF5590 domain-containing protein</fullName>
    </submittedName>
</protein>
<evidence type="ECO:0000256" key="1">
    <source>
        <dbReference type="SAM" id="Phobius"/>
    </source>
</evidence>
<dbReference type="Gene3D" id="3.10.450.40">
    <property type="match status" value="2"/>
</dbReference>
<feature type="transmembrane region" description="Helical" evidence="1">
    <location>
        <begin position="12"/>
        <end position="31"/>
    </location>
</feature>
<evidence type="ECO:0000313" key="4">
    <source>
        <dbReference type="Proteomes" id="UP000664857"/>
    </source>
</evidence>
<keyword evidence="1" id="KW-1133">Transmembrane helix</keyword>
<dbReference type="SUPFAM" id="SSF54403">
    <property type="entry name" value="Cystatin/monellin"/>
    <property type="match status" value="2"/>
</dbReference>
<keyword evidence="4" id="KW-1185">Reference proteome</keyword>
<evidence type="ECO:0000259" key="2">
    <source>
        <dbReference type="Pfam" id="PF17881"/>
    </source>
</evidence>
<proteinExistence type="predicted"/>
<accession>A0ABS3HVU7</accession>
<dbReference type="EMBL" id="JAFLVX010000022">
    <property type="protein sequence ID" value="MBO0477273.1"/>
    <property type="molecule type" value="Genomic_DNA"/>
</dbReference>
<gene>
    <name evidence="3" type="ORF">DOK76_09330</name>
</gene>
<dbReference type="InterPro" id="IPR046350">
    <property type="entry name" value="Cystatin_sf"/>
</dbReference>